<dbReference type="EMBL" id="GEDG01029026">
    <property type="protein sequence ID" value="JAP12803.1"/>
    <property type="molecule type" value="Transcribed_RNA"/>
</dbReference>
<keyword evidence="1" id="KW-0472">Membrane</keyword>
<feature type="transmembrane region" description="Helical" evidence="1">
    <location>
        <begin position="49"/>
        <end position="70"/>
    </location>
</feature>
<protein>
    <submittedName>
        <fullName evidence="2">Putative ovule protein</fullName>
    </submittedName>
</protein>
<evidence type="ECO:0000313" key="2">
    <source>
        <dbReference type="EMBL" id="JAP12803.1"/>
    </source>
</evidence>
<name>A0A0V0GY05_SOLCH</name>
<keyword evidence="1" id="KW-0812">Transmembrane</keyword>
<proteinExistence type="predicted"/>
<sequence>MFFFIYYLYVCFSHLLYYRIHYPILFLCHYLFHFLIFHICYLHFLIHNLYILSAYIFHLLLLFLIFVFSLDF</sequence>
<accession>A0A0V0GY05</accession>
<organism evidence="2">
    <name type="scientific">Solanum chacoense</name>
    <name type="common">Chaco potato</name>
    <dbReference type="NCBI Taxonomy" id="4108"/>
    <lineage>
        <taxon>Eukaryota</taxon>
        <taxon>Viridiplantae</taxon>
        <taxon>Streptophyta</taxon>
        <taxon>Embryophyta</taxon>
        <taxon>Tracheophyta</taxon>
        <taxon>Spermatophyta</taxon>
        <taxon>Magnoliopsida</taxon>
        <taxon>eudicotyledons</taxon>
        <taxon>Gunneridae</taxon>
        <taxon>Pentapetalae</taxon>
        <taxon>asterids</taxon>
        <taxon>lamiids</taxon>
        <taxon>Solanales</taxon>
        <taxon>Solanaceae</taxon>
        <taxon>Solanoideae</taxon>
        <taxon>Solaneae</taxon>
        <taxon>Solanum</taxon>
    </lineage>
</organism>
<reference evidence="2" key="1">
    <citation type="submission" date="2015-12" db="EMBL/GenBank/DDBJ databases">
        <title>Gene expression during late stages of embryo sac development: a critical building block for successful pollen-pistil interactions.</title>
        <authorList>
            <person name="Liu Y."/>
            <person name="Joly V."/>
            <person name="Sabar M."/>
            <person name="Matton D.P."/>
        </authorList>
    </citation>
    <scope>NUCLEOTIDE SEQUENCE</scope>
</reference>
<feature type="transmembrane region" description="Helical" evidence="1">
    <location>
        <begin position="20"/>
        <end position="42"/>
    </location>
</feature>
<dbReference type="AlphaFoldDB" id="A0A0V0GY05"/>
<evidence type="ECO:0000256" key="1">
    <source>
        <dbReference type="SAM" id="Phobius"/>
    </source>
</evidence>
<keyword evidence="1" id="KW-1133">Transmembrane helix</keyword>